<protein>
    <recommendedName>
        <fullName evidence="2">Magnesium transporter</fullName>
    </recommendedName>
</protein>
<dbReference type="Gene3D" id="1.20.58.340">
    <property type="entry name" value="Magnesium transport protein CorA, transmembrane region"/>
    <property type="match status" value="1"/>
</dbReference>
<reference evidence="3 4" key="1">
    <citation type="submission" date="2024-01" db="EMBL/GenBank/DDBJ databases">
        <title>The genomes of 5 underutilized Papilionoideae crops provide insights into root nodulation and disease resistanc.</title>
        <authorList>
            <person name="Jiang F."/>
        </authorList>
    </citation>
    <scope>NUCLEOTIDE SEQUENCE [LARGE SCALE GENOMIC DNA]</scope>
    <source>
        <strain evidence="3">JINMINGXINNONG_FW02</strain>
        <tissue evidence="3">Leaves</tissue>
    </source>
</reference>
<keyword evidence="2" id="KW-0460">Magnesium</keyword>
<dbReference type="GO" id="GO:0016020">
    <property type="term" value="C:membrane"/>
    <property type="evidence" value="ECO:0007669"/>
    <property type="project" value="UniProtKB-SubCell"/>
</dbReference>
<dbReference type="Proteomes" id="UP001374584">
    <property type="component" value="Unassembled WGS sequence"/>
</dbReference>
<name>A0AAN9NPX3_PHACN</name>
<dbReference type="Gene3D" id="2.40.128.330">
    <property type="match status" value="1"/>
</dbReference>
<sequence length="329" mass="37745">MTRSPPQPLYAAGITASPDDYANNRFAGGARLWMRFDRFGQSELVDWDENTIVRHVSIPARDMRIFDSGLSHSSNIFARRKAMVVKLAFIKAVVTAEEVLVFDPLRQEVLPFVEKLMQQLPGKSQQNPLGASELPFEFQVLGIVLETVCTYLDSNVADLERGAYPVLDELTRSVSIKNLEHVRTLKTNMMLLLTQVEEIRDGIKHSLSDKEYMTRLYLTRKLLNQQLEEVKLDVTTSDNHSNFSRAIGGLGSHKSETLVTSHYRNDNDVVDLEMLLDTYFNQLDETRNKLLSVRKHIHGIEEYVSIRFNKNGEEREIQLTLQFLYSHNK</sequence>
<accession>A0AAN9NPX3</accession>
<dbReference type="InterPro" id="IPR039204">
    <property type="entry name" value="MRS2-like"/>
</dbReference>
<evidence type="ECO:0000256" key="2">
    <source>
        <dbReference type="RuleBase" id="RU366041"/>
    </source>
</evidence>
<comment type="similarity">
    <text evidence="1 2">Belongs to the CorA metal ion transporter (MIT) (TC 1.A.35.5) family.</text>
</comment>
<dbReference type="AlphaFoldDB" id="A0AAN9NPX3"/>
<dbReference type="CDD" id="cd12823">
    <property type="entry name" value="Mrs2_Mfm1p-like"/>
    <property type="match status" value="1"/>
</dbReference>
<evidence type="ECO:0000313" key="3">
    <source>
        <dbReference type="EMBL" id="KAK7374409.1"/>
    </source>
</evidence>
<comment type="caution">
    <text evidence="3">The sequence shown here is derived from an EMBL/GenBank/DDBJ whole genome shotgun (WGS) entry which is preliminary data.</text>
</comment>
<gene>
    <name evidence="3" type="ORF">VNO80_07839</name>
</gene>
<dbReference type="PANTHER" id="PTHR13890:SF2">
    <property type="entry name" value="MAGNESIUM TRANSPORTER MRS2-4-RELATED"/>
    <property type="match status" value="1"/>
</dbReference>
<dbReference type="GO" id="GO:0015095">
    <property type="term" value="F:magnesium ion transmembrane transporter activity"/>
    <property type="evidence" value="ECO:0007669"/>
    <property type="project" value="TreeGrafter"/>
</dbReference>
<organism evidence="3 4">
    <name type="scientific">Phaseolus coccineus</name>
    <name type="common">Scarlet runner bean</name>
    <name type="synonym">Phaseolus multiflorus</name>
    <dbReference type="NCBI Taxonomy" id="3886"/>
    <lineage>
        <taxon>Eukaryota</taxon>
        <taxon>Viridiplantae</taxon>
        <taxon>Streptophyta</taxon>
        <taxon>Embryophyta</taxon>
        <taxon>Tracheophyta</taxon>
        <taxon>Spermatophyta</taxon>
        <taxon>Magnoliopsida</taxon>
        <taxon>eudicotyledons</taxon>
        <taxon>Gunneridae</taxon>
        <taxon>Pentapetalae</taxon>
        <taxon>rosids</taxon>
        <taxon>fabids</taxon>
        <taxon>Fabales</taxon>
        <taxon>Fabaceae</taxon>
        <taxon>Papilionoideae</taxon>
        <taxon>50 kb inversion clade</taxon>
        <taxon>NPAAA clade</taxon>
        <taxon>indigoferoid/millettioid clade</taxon>
        <taxon>Phaseoleae</taxon>
        <taxon>Phaseolus</taxon>
    </lineage>
</organism>
<comment type="function">
    <text evidence="2">Magnesium transporter that may mediate the influx of magnesium.</text>
</comment>
<dbReference type="EMBL" id="JAYMYR010000003">
    <property type="protein sequence ID" value="KAK7374409.1"/>
    <property type="molecule type" value="Genomic_DNA"/>
</dbReference>
<dbReference type="PANTHER" id="PTHR13890">
    <property type="entry name" value="RNA SPLICING PROTEIN MRS2, MITOCHONDRIAL"/>
    <property type="match status" value="1"/>
</dbReference>
<keyword evidence="4" id="KW-1185">Reference proteome</keyword>
<comment type="subcellular location">
    <subcellularLocation>
        <location evidence="2">Membrane</location>
        <topology evidence="2">Multi-pass membrane protein</topology>
    </subcellularLocation>
</comment>
<keyword evidence="2" id="KW-0406">Ion transport</keyword>
<dbReference type="Pfam" id="PF22099">
    <property type="entry name" value="MRS2-like"/>
    <property type="match status" value="1"/>
</dbReference>
<keyword evidence="2" id="KW-0813">Transport</keyword>
<evidence type="ECO:0000313" key="4">
    <source>
        <dbReference type="Proteomes" id="UP001374584"/>
    </source>
</evidence>
<proteinExistence type="inferred from homology"/>
<evidence type="ECO:0000256" key="1">
    <source>
        <dbReference type="ARBA" id="ARBA00007535"/>
    </source>
</evidence>